<feature type="compositionally biased region" description="Basic and acidic residues" evidence="4">
    <location>
        <begin position="773"/>
        <end position="784"/>
    </location>
</feature>
<feature type="region of interest" description="Disordered" evidence="4">
    <location>
        <begin position="225"/>
        <end position="255"/>
    </location>
</feature>
<sequence>MVSSKPLPPIPAPVVEKKDKTKDKDKERRSYLFPSMNTLRRKSEATIPSTMTSPAAQGPQAQAQQNSSPQQPKAQPVDSITSIFSSFLSSAAAFSTLSATKAATTGPKQPSTTSTPTPPETISASTAAPNTTDTLTPPTTTTATDEISPTTVSVVQVKQQAMVTLDQRSLQHLRAIARQSIASSCLEPEILWLRLFMDMIHKLASNAADAWQQVEAAHEAANASYTNANNSPTSATPSNVGMLEKSRETDNVKEKSKESVCKPAFAYSVRLVKHISTTQECSFTSGRFEGESILLEERSIAEQRRPPKEGQTQTLLGGTISLAAGSEDLPKAEKILELLVFALCCLQLEAYLMRDHDVVKSESTRNITMPYEGDFKHNKTPITLNGSKRVSKGSMFFGWISRGTLPAKYKKGTTQLAQDADSNASVQVNGARIADDFGMNEDLQSYQSHRFAKIIQQVEKAVISVSPDITFPPPHLLLRLRDEEAIGPDSKRKSYTWEDVEFVARKIGFGNRINRFNQAGIGQPTRLGSTVCNNQTPSKTTKLPIDSRAGLDYLMTNSNSLQGIFNHQSISFSYSCYWSATAAAPCNPPKLITVEYYRKEGQYEDMGLGEMIEYIGKRAHSNCQDRTCGRKRMEHISTYTHGEARINITVEEPRPDSVTDFDSDEFIPFLSNNRIMAVWARCKTCKARTKPRHLSRASRLYSFGKYLELLLYSQHFEPGPRPLCNHMGVKDAITRCFLYRGLVMSFEYESIDLFEMRISRLQVHENYPTMSRFEPDDTDDRRDFSTSSSSSGPSPRLSLVSMPLNSDYLTESEQADLLNATRLDILHFYESCKKIIVSMEEHLGETKSVSKHPNIKGSKVLSASTVMDPSKKAALDRLDELGDRWKADEFDLYDQLKRVSIHRLNDLRNRFRDSANRTMRSMEAWQKEHHPGSLDTSQKERIEWVLPDYLNSTDYLSLLSSVLHHGNDPTQVEEKAPEPPKKDFDVGGLLVPPRNSLKTSRSDGSVTLVAWKNGNNGSDEGTIDDKAANQGGIDDSEENGDDDGDDSFLVVDGYQTSVKFVQLSKIDFSSLISTGTMSPRSTIGLSFGGSRHGKTPTLGVGSADKINDANEKRPLSMVALPDSTPSLLSSPLATPSEKTQTNSFFAAPPEGRTTGVKPKHTFGYSLTSGFSGTMKGLSLNALSEKIGSGFSTYGASEKDPFVDRAALALEKEVDSASKNLHLKARFSHGKATFSCTVYYAAEFDTLRRRCGIHQTFVQSLSRCNSWNANGGKSKSSFYKTQDDRFVIKQMVSSWNVAEKDELLKFAPKYFEYMTNTHAAPTVLAKIFGFYTLKIKDSTGNALKIDVLVMEHLFYKQKITRTFDLKGIQDRHVGSKPNAGGGGGGSITLWDGDFIEGRFKTLLLLRSHSKKIIRESLLNDTEFLAGANIMDYSLLVGVNDERKELVVGIVDFIGAYTWYKRIESKGKTTLRGAKDNVTVLPPQQYKARFKEAMERYFLAVPDKWSKSVLEQEQEARKEASNVAIPSTVPEGSKETLGTPDLEQTLRKKTSVYLEKMSKVILLSKQPDTPAPTTASPSTIATEKDSKRIEGSGDSEVCVQKLPRVFHPLD</sequence>
<dbReference type="CDD" id="cd17300">
    <property type="entry name" value="PIPKc_PIKfyve"/>
    <property type="match status" value="1"/>
</dbReference>
<evidence type="ECO:0000313" key="6">
    <source>
        <dbReference type="EMBL" id="KAF9956361.1"/>
    </source>
</evidence>
<protein>
    <recommendedName>
        <fullName evidence="5">PIPK domain-containing protein</fullName>
    </recommendedName>
</protein>
<keyword evidence="1 3" id="KW-0547">Nucleotide-binding</keyword>
<dbReference type="GO" id="GO:0000329">
    <property type="term" value="C:fungal-type vacuole membrane"/>
    <property type="evidence" value="ECO:0007669"/>
    <property type="project" value="TreeGrafter"/>
</dbReference>
<dbReference type="Gene3D" id="3.30.800.10">
    <property type="entry name" value="Phosphatidylinositol Phosphate Kinase II Beta"/>
    <property type="match status" value="1"/>
</dbReference>
<feature type="compositionally biased region" description="Low complexity" evidence="4">
    <location>
        <begin position="53"/>
        <end position="77"/>
    </location>
</feature>
<evidence type="ECO:0000256" key="3">
    <source>
        <dbReference type="PROSITE-ProRule" id="PRU00781"/>
    </source>
</evidence>
<feature type="region of interest" description="Disordered" evidence="4">
    <location>
        <begin position="1562"/>
        <end position="1593"/>
    </location>
</feature>
<reference evidence="6" key="1">
    <citation type="journal article" date="2020" name="Fungal Divers.">
        <title>Resolving the Mortierellaceae phylogeny through synthesis of multi-gene phylogenetics and phylogenomics.</title>
        <authorList>
            <person name="Vandepol N."/>
            <person name="Liber J."/>
            <person name="Desiro A."/>
            <person name="Na H."/>
            <person name="Kennedy M."/>
            <person name="Barry K."/>
            <person name="Grigoriev I.V."/>
            <person name="Miller A.N."/>
            <person name="O'Donnell K."/>
            <person name="Stajich J.E."/>
            <person name="Bonito G."/>
        </authorList>
    </citation>
    <scope>NUCLEOTIDE SEQUENCE</scope>
    <source>
        <strain evidence="6">MES-2147</strain>
    </source>
</reference>
<dbReference type="GO" id="GO:0005524">
    <property type="term" value="F:ATP binding"/>
    <property type="evidence" value="ECO:0007669"/>
    <property type="project" value="UniProtKB-UniRule"/>
</dbReference>
<name>A0A9P6J0R3_9FUNG</name>
<evidence type="ECO:0000256" key="2">
    <source>
        <dbReference type="ARBA" id="ARBA00022840"/>
    </source>
</evidence>
<organism evidence="6 7">
    <name type="scientific">Modicella reniformis</name>
    <dbReference type="NCBI Taxonomy" id="1440133"/>
    <lineage>
        <taxon>Eukaryota</taxon>
        <taxon>Fungi</taxon>
        <taxon>Fungi incertae sedis</taxon>
        <taxon>Mucoromycota</taxon>
        <taxon>Mortierellomycotina</taxon>
        <taxon>Mortierellomycetes</taxon>
        <taxon>Mortierellales</taxon>
        <taxon>Mortierellaceae</taxon>
        <taxon>Modicella</taxon>
    </lineage>
</organism>
<feature type="compositionally biased region" description="Low complexity" evidence="4">
    <location>
        <begin position="1569"/>
        <end position="1579"/>
    </location>
</feature>
<dbReference type="Gene3D" id="3.30.810.10">
    <property type="entry name" value="2-Layer Sandwich"/>
    <property type="match status" value="1"/>
</dbReference>
<dbReference type="GO" id="GO:0000285">
    <property type="term" value="F:1-phosphatidylinositol-3-phosphate 5-kinase activity"/>
    <property type="evidence" value="ECO:0007669"/>
    <property type="project" value="InterPro"/>
</dbReference>
<feature type="region of interest" description="Disordered" evidence="4">
    <location>
        <begin position="1130"/>
        <end position="1158"/>
    </location>
</feature>
<dbReference type="OrthoDB" id="158357at2759"/>
<dbReference type="InterPro" id="IPR002498">
    <property type="entry name" value="PInositol-4-P-4/5-kinase_core"/>
</dbReference>
<keyword evidence="2 3" id="KW-0067">ATP-binding</keyword>
<feature type="region of interest" description="Disordered" evidence="4">
    <location>
        <begin position="967"/>
        <end position="1047"/>
    </location>
</feature>
<evidence type="ECO:0000259" key="5">
    <source>
        <dbReference type="PROSITE" id="PS51455"/>
    </source>
</evidence>
<dbReference type="PANTHER" id="PTHR45748">
    <property type="entry name" value="1-PHOSPHATIDYLINOSITOL 3-PHOSPHATE 5-KINASE-RELATED"/>
    <property type="match status" value="1"/>
</dbReference>
<feature type="region of interest" description="Disordered" evidence="4">
    <location>
        <begin position="1"/>
        <end position="77"/>
    </location>
</feature>
<dbReference type="Proteomes" id="UP000749646">
    <property type="component" value="Unassembled WGS sequence"/>
</dbReference>
<feature type="region of interest" description="Disordered" evidence="4">
    <location>
        <begin position="1085"/>
        <end position="1105"/>
    </location>
</feature>
<dbReference type="Pfam" id="PF01504">
    <property type="entry name" value="PIP5K"/>
    <property type="match status" value="1"/>
</dbReference>
<dbReference type="PROSITE" id="PS51455">
    <property type="entry name" value="PIPK"/>
    <property type="match status" value="1"/>
</dbReference>
<gene>
    <name evidence="6" type="ORF">BGZ65_002787</name>
</gene>
<proteinExistence type="predicted"/>
<feature type="compositionally biased region" description="Low complexity" evidence="4">
    <location>
        <begin position="225"/>
        <end position="239"/>
    </location>
</feature>
<dbReference type="InterPro" id="IPR044769">
    <property type="entry name" value="PIKfyve_PIPKc"/>
</dbReference>
<dbReference type="InterPro" id="IPR027483">
    <property type="entry name" value="PInositol-4-P-4/5-kinase_C_sf"/>
</dbReference>
<feature type="compositionally biased region" description="Basic and acidic residues" evidence="4">
    <location>
        <begin position="15"/>
        <end position="30"/>
    </location>
</feature>
<evidence type="ECO:0000256" key="1">
    <source>
        <dbReference type="ARBA" id="ARBA00022741"/>
    </source>
</evidence>
<evidence type="ECO:0000256" key="4">
    <source>
        <dbReference type="SAM" id="MobiDB-lite"/>
    </source>
</evidence>
<dbReference type="GO" id="GO:0010008">
    <property type="term" value="C:endosome membrane"/>
    <property type="evidence" value="ECO:0007669"/>
    <property type="project" value="TreeGrafter"/>
</dbReference>
<keyword evidence="7" id="KW-1185">Reference proteome</keyword>
<dbReference type="SMART" id="SM00330">
    <property type="entry name" value="PIPKc"/>
    <property type="match status" value="1"/>
</dbReference>
<evidence type="ECO:0000313" key="7">
    <source>
        <dbReference type="Proteomes" id="UP000749646"/>
    </source>
</evidence>
<feature type="region of interest" description="Disordered" evidence="4">
    <location>
        <begin position="769"/>
        <end position="799"/>
    </location>
</feature>
<feature type="compositionally biased region" description="Polar residues" evidence="4">
    <location>
        <begin position="996"/>
        <end position="1005"/>
    </location>
</feature>
<feature type="compositionally biased region" description="Basic and acidic residues" evidence="4">
    <location>
        <begin position="1580"/>
        <end position="1589"/>
    </location>
</feature>
<dbReference type="EMBL" id="JAAAHW010006693">
    <property type="protein sequence ID" value="KAF9956361.1"/>
    <property type="molecule type" value="Genomic_DNA"/>
</dbReference>
<feature type="compositionally biased region" description="Basic and acidic residues" evidence="4">
    <location>
        <begin position="244"/>
        <end position="255"/>
    </location>
</feature>
<dbReference type="PANTHER" id="PTHR45748:SF7">
    <property type="entry name" value="1-PHOSPHATIDYLINOSITOL 3-PHOSPHATE 5-KINASE-RELATED"/>
    <property type="match status" value="1"/>
</dbReference>
<keyword evidence="3" id="KW-0418">Kinase</keyword>
<feature type="compositionally biased region" description="Low complexity" evidence="4">
    <location>
        <begin position="785"/>
        <end position="799"/>
    </location>
</feature>
<accession>A0A9P6J0R3</accession>
<dbReference type="InterPro" id="IPR027484">
    <property type="entry name" value="PInositol-4-P-5-kinase_N"/>
</dbReference>
<comment type="caution">
    <text evidence="6">The sequence shown here is derived from an EMBL/GenBank/DDBJ whole genome shotgun (WGS) entry which is preliminary data.</text>
</comment>
<dbReference type="SUPFAM" id="SSF56104">
    <property type="entry name" value="SAICAR synthase-like"/>
    <property type="match status" value="1"/>
</dbReference>
<feature type="domain" description="PIPK" evidence="5">
    <location>
        <begin position="1170"/>
        <end position="1496"/>
    </location>
</feature>
<feature type="compositionally biased region" description="Basic and acidic residues" evidence="4">
    <location>
        <begin position="972"/>
        <end position="985"/>
    </location>
</feature>
<feature type="compositionally biased region" description="Pro residues" evidence="4">
    <location>
        <begin position="1"/>
        <end position="12"/>
    </location>
</feature>
<feature type="compositionally biased region" description="Acidic residues" evidence="4">
    <location>
        <begin position="1034"/>
        <end position="1046"/>
    </location>
</feature>
<feature type="region of interest" description="Disordered" evidence="4">
    <location>
        <begin position="101"/>
        <end position="147"/>
    </location>
</feature>
<keyword evidence="3" id="KW-0808">Transferase</keyword>
<dbReference type="GO" id="GO:0046854">
    <property type="term" value="P:phosphatidylinositol phosphate biosynthetic process"/>
    <property type="evidence" value="ECO:0007669"/>
    <property type="project" value="TreeGrafter"/>
</dbReference>